<feature type="region of interest" description="Disordered" evidence="3">
    <location>
        <begin position="138"/>
        <end position="160"/>
    </location>
</feature>
<reference evidence="7" key="3">
    <citation type="journal article" date="2014" name="Genetics">
        <title>Maintaining two mating types: Structure of the mating type locus and its role in heterokaryosis in Podospora anserina.</title>
        <authorList>
            <person name="Grognet P."/>
            <person name="Bidard F."/>
            <person name="Kuchly C."/>
            <person name="Tong L.C.H."/>
            <person name="Coppin E."/>
            <person name="Benkhali J.A."/>
            <person name="Couloux A."/>
            <person name="Wincker P."/>
            <person name="Debuchy R."/>
            <person name="Silar P."/>
        </authorList>
    </citation>
    <scope>GENOME REANNOTATION</scope>
    <source>
        <strain evidence="7">S / ATCC MYA-4624 / DSM 980 / FGSC 10383</strain>
    </source>
</reference>
<accession>B2AS32</accession>
<dbReference type="Gene3D" id="3.40.50.1110">
    <property type="entry name" value="SGNH hydrolase"/>
    <property type="match status" value="1"/>
</dbReference>
<organism evidence="5">
    <name type="scientific">Podospora anserina (strain S / ATCC MYA-4624 / DSM 980 / FGSC 10383)</name>
    <name type="common">Pleurage anserina</name>
    <dbReference type="NCBI Taxonomy" id="515849"/>
    <lineage>
        <taxon>Eukaryota</taxon>
        <taxon>Fungi</taxon>
        <taxon>Dikarya</taxon>
        <taxon>Ascomycota</taxon>
        <taxon>Pezizomycotina</taxon>
        <taxon>Sordariomycetes</taxon>
        <taxon>Sordariomycetidae</taxon>
        <taxon>Sordariales</taxon>
        <taxon>Podosporaceae</taxon>
        <taxon>Podospora</taxon>
        <taxon>Podospora anserina</taxon>
    </lineage>
</organism>
<dbReference type="InterPro" id="IPR001087">
    <property type="entry name" value="GDSL"/>
</dbReference>
<evidence type="ECO:0000256" key="1">
    <source>
        <dbReference type="ARBA" id="ARBA00008668"/>
    </source>
</evidence>
<dbReference type="HOGENOM" id="CLU_381354_0_0_1"/>
<name>B2AS32_PODAN</name>
<keyword evidence="2" id="KW-0378">Hydrolase</keyword>
<evidence type="ECO:0000313" key="5">
    <source>
        <dbReference type="EMBL" id="CAP67203.1"/>
    </source>
</evidence>
<dbReference type="PANTHER" id="PTHR43695">
    <property type="entry name" value="PUTATIVE (AFU_ORTHOLOGUE AFUA_2G17250)-RELATED"/>
    <property type="match status" value="1"/>
</dbReference>
<dbReference type="InterPro" id="IPR036291">
    <property type="entry name" value="NAD(P)-bd_dom_sf"/>
</dbReference>
<dbReference type="eggNOG" id="KOG1502">
    <property type="taxonomic scope" value="Eukaryota"/>
</dbReference>
<dbReference type="GeneID" id="6190983"/>
<dbReference type="Pfam" id="PF00657">
    <property type="entry name" value="Lipase_GDSL"/>
    <property type="match status" value="1"/>
</dbReference>
<sequence length="726" mass="78265">MEAGCFKRDHDPPLSVLWRERYEIGTKSPPPQTLIMKFSPATLLPLLMAAGSNAAPSQNSPRQTKPPTVYLAGDSTMARTNSPHNGWGEYLSRYLTISVVNKAISGRSARSFTNEGRFAEIERLVVPNDIVIISFGHNDGSSPNSANDNGRSACPGTGNEVCRSGKTGETVYTYNHYLQTAGRALIAKGAKVVFSAQTPKNLWQNGQWSGNYEPPRFVPYAAAAARNVGSGASFVDHYQAVTKTYQRLGSQKVNSFYPVDYTHTSPEGADVIAQAFAQAVSRDFNGTTAVKPYLRNPVPNPSAAIGICMTRVGVVVARGVCDAGRCCLRVAGSDIGHLFFFQSPIQFSVPGIHQFSSPAKAVQRTMAKVLITGINGYIAAHTAARFLQAGFSVRGTVRNKTSPNVESLLRALSAPQKAGGGKVEIVEVPDITIEGAFDNAVQAHLASPVSMADGDPAPMMKAAVDGTTSLLASAVEAPTKFKSVAFMSSISAVYSPPPYRSPDHVFTSADWNQEAEAKVAELGDNTPGYITYQASKTAAEKALWKIVDDKNDPRWKAVNVTTFCPSPVLGPPLFMPSPLSGLSMRVKDIWDVMHGGDVPEASVIRGTFVDVRDVAEVVVKTVANDLAVGDGEEKRRERLLLVAQDNVSPGQMAQVLREEVGDNLRGVIREASAGKVEEVKKTRAAMKKFNSEPARKVLGRDWVMFRDSVVDSARFFVSFEETEAII</sequence>
<dbReference type="KEGG" id="pan:PODANSg3565"/>
<dbReference type="RefSeq" id="XP_001906534.1">
    <property type="nucleotide sequence ID" value="XM_001906499.1"/>
</dbReference>
<reference evidence="6" key="4">
    <citation type="submission" date="2015-04" db="EMBL/GenBank/DDBJ databases">
        <title>Maintaining two mating types: Structure of the mating type locus and its role in heterokaryosis in Podospora anserina.</title>
        <authorList>
            <person name="Grognet P."/>
            <person name="Bidard F."/>
            <person name="Kuchly C."/>
            <person name="Chan Ho Tong L."/>
            <person name="Coppin E."/>
            <person name="Ait Benkhali J."/>
            <person name="Couloux A."/>
            <person name="Wincker P."/>
            <person name="Debuchy R."/>
            <person name="Silar P."/>
        </authorList>
    </citation>
    <scope>NUCLEOTIDE SEQUENCE</scope>
</reference>
<keyword evidence="7" id="KW-1185">Reference proteome</keyword>
<dbReference type="SUPFAM" id="SSF52266">
    <property type="entry name" value="SGNH hydrolase"/>
    <property type="match status" value="1"/>
</dbReference>
<dbReference type="EMBL" id="FO904936">
    <property type="protein sequence ID" value="CDP24616.1"/>
    <property type="molecule type" value="Genomic_DNA"/>
</dbReference>
<dbReference type="STRING" id="515849.B2AS32"/>
<dbReference type="InterPro" id="IPR001509">
    <property type="entry name" value="Epimerase_deHydtase"/>
</dbReference>
<dbReference type="GO" id="GO:0016788">
    <property type="term" value="F:hydrolase activity, acting on ester bonds"/>
    <property type="evidence" value="ECO:0007669"/>
    <property type="project" value="InterPro"/>
</dbReference>
<protein>
    <submittedName>
        <fullName evidence="6">Carbohydrate Esterase Family 12</fullName>
    </submittedName>
    <submittedName>
        <fullName evidence="5">Podospora anserina S mat+ genomic DNA chromosome 1, supercontig 6</fullName>
    </submittedName>
</protein>
<gene>
    <name evidence="5" type="ORF">PODANS_1_22170</name>
</gene>
<reference evidence="5" key="2">
    <citation type="submission" date="2008-07" db="EMBL/GenBank/DDBJ databases">
        <authorList>
            <person name="Genoscope - CEA"/>
        </authorList>
    </citation>
    <scope>NUCLEOTIDE SEQUENCE</scope>
    <source>
        <strain evidence="5">S mat+</strain>
    </source>
</reference>
<dbReference type="Pfam" id="PF01370">
    <property type="entry name" value="Epimerase"/>
    <property type="match status" value="1"/>
</dbReference>
<evidence type="ECO:0000256" key="2">
    <source>
        <dbReference type="ARBA" id="ARBA00022801"/>
    </source>
</evidence>
<reference evidence="5 7" key="1">
    <citation type="journal article" date="2008" name="Genome Biol.">
        <title>The genome sequence of the model ascomycete fungus Podospora anserina.</title>
        <authorList>
            <person name="Espagne E."/>
            <person name="Lespinet O."/>
            <person name="Malagnac F."/>
            <person name="Da Silva C."/>
            <person name="Jaillon O."/>
            <person name="Porcel B.M."/>
            <person name="Couloux A."/>
            <person name="Aury J.-M."/>
            <person name="Segurens B."/>
            <person name="Poulain J."/>
            <person name="Anthouard V."/>
            <person name="Grossetete S."/>
            <person name="Khalili H."/>
            <person name="Coppin E."/>
            <person name="Dequard-Chablat M."/>
            <person name="Picard M."/>
            <person name="Contamine V."/>
            <person name="Arnaise S."/>
            <person name="Bourdais A."/>
            <person name="Berteaux-Lecellier V."/>
            <person name="Gautheret D."/>
            <person name="de Vries R.P."/>
            <person name="Battaglia E."/>
            <person name="Coutinho P.M."/>
            <person name="Danchin E.G.J."/>
            <person name="Henrissat B."/>
            <person name="El Khoury R."/>
            <person name="Sainsard-Chanet A."/>
            <person name="Boivin A."/>
            <person name="Pinan-Lucarre B."/>
            <person name="Sellem C.H."/>
            <person name="Debuchy R."/>
            <person name="Wincker P."/>
            <person name="Weissenbach J."/>
            <person name="Silar P."/>
        </authorList>
    </citation>
    <scope>NUCLEOTIDE SEQUENCE [LARGE SCALE GENOMIC DNA]</scope>
    <source>
        <strain evidence="7">S / ATCC MYA-4624 / DSM 980 / FGSC 10383</strain>
        <strain evidence="5">S mat+</strain>
    </source>
</reference>
<comment type="similarity">
    <text evidence="1">Belongs to the 'GDSL' lipolytic enzyme family.</text>
</comment>
<feature type="domain" description="NAD-dependent epimerase/dehydratase" evidence="4">
    <location>
        <begin position="369"/>
        <end position="624"/>
    </location>
</feature>
<dbReference type="InterPro" id="IPR037459">
    <property type="entry name" value="RhgT-like"/>
</dbReference>
<dbReference type="InterPro" id="IPR036514">
    <property type="entry name" value="SGNH_hydro_sf"/>
</dbReference>
<evidence type="ECO:0000259" key="4">
    <source>
        <dbReference type="Pfam" id="PF01370"/>
    </source>
</evidence>
<dbReference type="EMBL" id="CU633897">
    <property type="protein sequence ID" value="CAP67203.1"/>
    <property type="molecule type" value="Genomic_DNA"/>
</dbReference>
<dbReference type="PANTHER" id="PTHR43695:SF1">
    <property type="entry name" value="RHAMNOGALACTURONAN ACETYLESTERASE"/>
    <property type="match status" value="1"/>
</dbReference>
<evidence type="ECO:0000313" key="7">
    <source>
        <dbReference type="Proteomes" id="UP000001197"/>
    </source>
</evidence>
<dbReference type="VEuPathDB" id="FungiDB:PODANS_1_22170"/>
<dbReference type="OrthoDB" id="2141316at2759"/>
<feature type="compositionally biased region" description="Polar residues" evidence="3">
    <location>
        <begin position="139"/>
        <end position="150"/>
    </location>
</feature>
<dbReference type="Proteomes" id="UP000001197">
    <property type="component" value="Chromosome 1"/>
</dbReference>
<dbReference type="Gene3D" id="3.40.50.720">
    <property type="entry name" value="NAD(P)-binding Rossmann-like Domain"/>
    <property type="match status" value="1"/>
</dbReference>
<evidence type="ECO:0000256" key="3">
    <source>
        <dbReference type="SAM" id="MobiDB-lite"/>
    </source>
</evidence>
<proteinExistence type="inferred from homology"/>
<dbReference type="SUPFAM" id="SSF51735">
    <property type="entry name" value="NAD(P)-binding Rossmann-fold domains"/>
    <property type="match status" value="1"/>
</dbReference>
<evidence type="ECO:0000313" key="6">
    <source>
        <dbReference type="EMBL" id="CDP24616.1"/>
    </source>
</evidence>
<dbReference type="AlphaFoldDB" id="B2AS32"/>